<dbReference type="EMBL" id="JANWTC010000022">
    <property type="protein sequence ID" value="MCS5480883.1"/>
    <property type="molecule type" value="Genomic_DNA"/>
</dbReference>
<dbReference type="PANTHER" id="PTHR41878:SF1">
    <property type="entry name" value="TNPR PROTEIN"/>
    <property type="match status" value="1"/>
</dbReference>
<comment type="caution">
    <text evidence="2">The sequence shown here is derived from an EMBL/GenBank/DDBJ whole genome shotgun (WGS) entry which is preliminary data.</text>
</comment>
<keyword evidence="3" id="KW-1185">Reference proteome</keyword>
<dbReference type="SUPFAM" id="SSF159941">
    <property type="entry name" value="MM3350-like"/>
    <property type="match status" value="1"/>
</dbReference>
<gene>
    <name evidence="2" type="ORF">NYP18_14655</name>
</gene>
<dbReference type="Gene3D" id="3.10.290.30">
    <property type="entry name" value="MM3350-like"/>
    <property type="match status" value="1"/>
</dbReference>
<dbReference type="InterPro" id="IPR024047">
    <property type="entry name" value="MM3350-like_sf"/>
</dbReference>
<accession>A0ABT2G050</accession>
<feature type="domain" description="Plasmid pRiA4b Orf3-like" evidence="1">
    <location>
        <begin position="37"/>
        <end position="212"/>
    </location>
</feature>
<evidence type="ECO:0000313" key="2">
    <source>
        <dbReference type="EMBL" id="MCS5480883.1"/>
    </source>
</evidence>
<reference evidence="2 3" key="1">
    <citation type="submission" date="2022-08" db="EMBL/GenBank/DDBJ databases">
        <title>YIM 101645 draft genome.</title>
        <authorList>
            <person name="Chen X."/>
        </authorList>
    </citation>
    <scope>NUCLEOTIDE SEQUENCE [LARGE SCALE GENOMIC DNA]</scope>
    <source>
        <strain evidence="2 3">YIM 101645</strain>
    </source>
</reference>
<dbReference type="PANTHER" id="PTHR41878">
    <property type="entry name" value="LEXA REPRESSOR-RELATED"/>
    <property type="match status" value="1"/>
</dbReference>
<dbReference type="Pfam" id="PF07929">
    <property type="entry name" value="PRiA4_ORF3"/>
    <property type="match status" value="1"/>
</dbReference>
<organism evidence="2 3">
    <name type="scientific">Corynebacterium lemuris</name>
    <dbReference type="NCBI Taxonomy" id="1859292"/>
    <lineage>
        <taxon>Bacteria</taxon>
        <taxon>Bacillati</taxon>
        <taxon>Actinomycetota</taxon>
        <taxon>Actinomycetes</taxon>
        <taxon>Mycobacteriales</taxon>
        <taxon>Corynebacteriaceae</taxon>
        <taxon>Corynebacterium</taxon>
    </lineage>
</organism>
<dbReference type="Proteomes" id="UP001205965">
    <property type="component" value="Unassembled WGS sequence"/>
</dbReference>
<dbReference type="RefSeq" id="WP_259428941.1">
    <property type="nucleotide sequence ID" value="NZ_JANWTC010000022.1"/>
</dbReference>
<sequence length="463" mass="51803">MTQFPFAGDFDQYHDFFGPPVTPDPKLHPARSAPAGYQLRIELLGTSPQVWRRVLVPSDIHLDELHSVLQSAMGWEDAHLHRFQEKADGRSARFLTLFDQFEGQQGIFEFDVRLDEVLSRKGSTLYYDYDFGDDWQHKIKLEEITTEVPVEAVCIDGALACPPEDCGGVYGYEELAQWVRAGYPEDAVPFDLSVEEMKEWLPPNWHPDHFTAESVRMAHRNAVGGVQMVPQLQDFLASLPPEPDHLLQELLAQEEWSELSSETPPDLPAEAVEPFTQFLRVVGDGLKLTQAGRIPPAQVSELSHTLGLDQWYIGKLNREDQVYPVALLHELSRQLGFVYLRKGTLLPSKAGKALLSGVPGNGRLFADKLPLGTTRRFNEDAGWITVIVAGSGISFHEWEAHIVEVLSAIGWERSNGMMVLPAVAANPTLNALQILARGLHRPEEPEPGRITDLARLARVACRE</sequence>
<dbReference type="InterPro" id="IPR012912">
    <property type="entry name" value="Plasmid_pRiA4b_Orf3-like"/>
</dbReference>
<protein>
    <submittedName>
        <fullName evidence="2">Plasmid pRiA4b ORF-3 family protein</fullName>
    </submittedName>
</protein>
<evidence type="ECO:0000259" key="1">
    <source>
        <dbReference type="Pfam" id="PF07929"/>
    </source>
</evidence>
<proteinExistence type="predicted"/>
<name>A0ABT2G050_9CORY</name>
<evidence type="ECO:0000313" key="3">
    <source>
        <dbReference type="Proteomes" id="UP001205965"/>
    </source>
</evidence>